<name>A0A5B7KL35_PORTR</name>
<keyword evidence="2" id="KW-1185">Reference proteome</keyword>
<reference evidence="1 2" key="1">
    <citation type="submission" date="2019-05" db="EMBL/GenBank/DDBJ databases">
        <title>Another draft genome of Portunus trituberculatus and its Hox gene families provides insights of decapod evolution.</title>
        <authorList>
            <person name="Jeong J.-H."/>
            <person name="Song I."/>
            <person name="Kim S."/>
            <person name="Choi T."/>
            <person name="Kim D."/>
            <person name="Ryu S."/>
            <person name="Kim W."/>
        </authorList>
    </citation>
    <scope>NUCLEOTIDE SEQUENCE [LARGE SCALE GENOMIC DNA]</scope>
    <source>
        <tissue evidence="1">Muscle</tissue>
    </source>
</reference>
<dbReference type="Proteomes" id="UP000324222">
    <property type="component" value="Unassembled WGS sequence"/>
</dbReference>
<organism evidence="1 2">
    <name type="scientific">Portunus trituberculatus</name>
    <name type="common">Swimming crab</name>
    <name type="synonym">Neptunus trituberculatus</name>
    <dbReference type="NCBI Taxonomy" id="210409"/>
    <lineage>
        <taxon>Eukaryota</taxon>
        <taxon>Metazoa</taxon>
        <taxon>Ecdysozoa</taxon>
        <taxon>Arthropoda</taxon>
        <taxon>Crustacea</taxon>
        <taxon>Multicrustacea</taxon>
        <taxon>Malacostraca</taxon>
        <taxon>Eumalacostraca</taxon>
        <taxon>Eucarida</taxon>
        <taxon>Decapoda</taxon>
        <taxon>Pleocyemata</taxon>
        <taxon>Brachyura</taxon>
        <taxon>Eubrachyura</taxon>
        <taxon>Portunoidea</taxon>
        <taxon>Portunidae</taxon>
        <taxon>Portuninae</taxon>
        <taxon>Portunus</taxon>
    </lineage>
</organism>
<gene>
    <name evidence="1" type="ORF">E2C01_101084</name>
</gene>
<dbReference type="EMBL" id="VSRR010145539">
    <property type="protein sequence ID" value="MPD05345.1"/>
    <property type="molecule type" value="Genomic_DNA"/>
</dbReference>
<dbReference type="AlphaFoldDB" id="A0A5B7KL35"/>
<comment type="caution">
    <text evidence="1">The sequence shown here is derived from an EMBL/GenBank/DDBJ whole genome shotgun (WGS) entry which is preliminary data.</text>
</comment>
<accession>A0A5B7KL35</accession>
<evidence type="ECO:0000313" key="2">
    <source>
        <dbReference type="Proteomes" id="UP000324222"/>
    </source>
</evidence>
<evidence type="ECO:0000313" key="1">
    <source>
        <dbReference type="EMBL" id="MPD05345.1"/>
    </source>
</evidence>
<proteinExistence type="predicted"/>
<sequence>MKGKKRETSHREYEYILRHGDGCGGGDGDDGRRGGGTDLVVVDGEKELTSFTRDKNQPWLPLLFLLHTSHTSHQPPATSFNILRYSSHHLLQHTTQLTHAWVVTSPRFAAALST</sequence>
<protein>
    <submittedName>
        <fullName evidence="1">Uncharacterized protein</fullName>
    </submittedName>
</protein>